<keyword evidence="4 11" id="KW-1133">Transmembrane helix</keyword>
<feature type="domain" description="CBS" evidence="12">
    <location>
        <begin position="523"/>
        <end position="581"/>
    </location>
</feature>
<dbReference type="CDD" id="cd02205">
    <property type="entry name" value="CBS_pair_SF"/>
    <property type="match status" value="1"/>
</dbReference>
<dbReference type="SUPFAM" id="SSF54631">
    <property type="entry name" value="CBS-domain pair"/>
    <property type="match status" value="1"/>
</dbReference>
<dbReference type="PANTHER" id="PTHR43427">
    <property type="entry name" value="CHLORIDE CHANNEL PROTEIN CLC-E"/>
    <property type="match status" value="1"/>
</dbReference>
<feature type="transmembrane region" description="Helical" evidence="11">
    <location>
        <begin position="407"/>
        <end position="428"/>
    </location>
</feature>
<accession>A0AA35Y3U4</accession>
<evidence type="ECO:0000256" key="5">
    <source>
        <dbReference type="ARBA" id="ARBA00023065"/>
    </source>
</evidence>
<evidence type="ECO:0000256" key="2">
    <source>
        <dbReference type="ARBA" id="ARBA00022448"/>
    </source>
</evidence>
<keyword evidence="5" id="KW-0406">Ion transport</keyword>
<dbReference type="InterPro" id="IPR001807">
    <property type="entry name" value="ClC"/>
</dbReference>
<comment type="subcellular location">
    <subcellularLocation>
        <location evidence="1">Membrane</location>
        <topology evidence="1">Multi-pass membrane protein</topology>
    </subcellularLocation>
</comment>
<feature type="transmembrane region" description="Helical" evidence="11">
    <location>
        <begin position="171"/>
        <end position="196"/>
    </location>
</feature>
<keyword evidence="7" id="KW-0869">Chloride channel</keyword>
<feature type="transmembrane region" description="Helical" evidence="11">
    <location>
        <begin position="376"/>
        <end position="401"/>
    </location>
</feature>
<comment type="caution">
    <text evidence="13">The sequence shown here is derived from an EMBL/GenBank/DDBJ whole genome shotgun (WGS) entry which is preliminary data.</text>
</comment>
<keyword evidence="8" id="KW-0868">Chloride</keyword>
<dbReference type="GO" id="GO:0005254">
    <property type="term" value="F:chloride channel activity"/>
    <property type="evidence" value="ECO:0007669"/>
    <property type="project" value="UniProtKB-KW"/>
</dbReference>
<evidence type="ECO:0000313" key="14">
    <source>
        <dbReference type="Proteomes" id="UP001176960"/>
    </source>
</evidence>
<evidence type="ECO:0000256" key="9">
    <source>
        <dbReference type="ARBA" id="ARBA00023303"/>
    </source>
</evidence>
<evidence type="ECO:0000256" key="11">
    <source>
        <dbReference type="SAM" id="Phobius"/>
    </source>
</evidence>
<dbReference type="InterPro" id="IPR014743">
    <property type="entry name" value="Cl-channel_core"/>
</dbReference>
<keyword evidence="9" id="KW-0407">Ion channel</keyword>
<reference evidence="13" key="1">
    <citation type="submission" date="2023-03" db="EMBL/GenBank/DDBJ databases">
        <authorList>
            <person name="Cleenwerck I."/>
        </authorList>
    </citation>
    <scope>NUCLEOTIDE SEQUENCE</scope>
    <source>
        <strain evidence="13">LMG 32879</strain>
    </source>
</reference>
<keyword evidence="6 11" id="KW-0472">Membrane</keyword>
<evidence type="ECO:0000256" key="6">
    <source>
        <dbReference type="ARBA" id="ARBA00023136"/>
    </source>
</evidence>
<feature type="transmembrane region" description="Helical" evidence="11">
    <location>
        <begin position="77"/>
        <end position="98"/>
    </location>
</feature>
<dbReference type="CDD" id="cd00400">
    <property type="entry name" value="Voltage_gated_ClC"/>
    <property type="match status" value="1"/>
</dbReference>
<evidence type="ECO:0000256" key="1">
    <source>
        <dbReference type="ARBA" id="ARBA00004141"/>
    </source>
</evidence>
<dbReference type="Gene3D" id="3.10.580.10">
    <property type="entry name" value="CBS-domain"/>
    <property type="match status" value="1"/>
</dbReference>
<evidence type="ECO:0000256" key="10">
    <source>
        <dbReference type="PROSITE-ProRule" id="PRU00703"/>
    </source>
</evidence>
<sequence length="596" mass="63243">MAPSSHDRSRWLWHAPRRWRALVRADEIWLTVLAAGVGALAGLCVVAMTRSTLWMHRLLFALHTEGRLSGLVSLPPWRAVMGPVAGGLALGMLMLCIAPWMKRRPVDPIEANALHGGRMSVRDSLIVAAETALSNGGGASIGLEAGFSQIAAAFGSWAGRLFRVRRQDMRILVGCGAGAAIGAAFDAPVAGAFYAFELVIGAYALVNLAPVAVASLCAVTVTRLCGNVAPAVVIPEHDRLTVSSDIQIIVIAVFAALMAIAIMKSVAATEAMFSRLPVPRWLHPALGGLMVGAMAVLSPSVLSAGHAAMRVAFDGQLTLATAGALLLLKALASSISIGSGFRGGLFFASLYLGVLAGSLAGQTLDVLGYHGLSPAACALMGMSAMSVAVVGSPMTMVCLALETTGDISASGGVLLASVLSLLTVRRLFGYSFATWRFHLRGESIRSAVDIGWMRSLNVRRMMREDLRTLPVDTTLQRARTLYPLGSAQRLAVIDGAGRYVGLVSVADLHMGHRDANATIGALAQHARDMLTPTMNVREAVEALERAEADALVVVEDRESRQIVGILTEQHALRRYAEELDRTRRDLAGETRDRVHE</sequence>
<dbReference type="RefSeq" id="WP_289843554.1">
    <property type="nucleotide sequence ID" value="NZ_CATKSH010000006.1"/>
</dbReference>
<feature type="transmembrane region" description="Helical" evidence="11">
    <location>
        <begin position="286"/>
        <end position="305"/>
    </location>
</feature>
<dbReference type="AlphaFoldDB" id="A0AA35Y3U4"/>
<dbReference type="EMBL" id="CATKSH010000006">
    <property type="protein sequence ID" value="CAI9120528.1"/>
    <property type="molecule type" value="Genomic_DNA"/>
</dbReference>
<evidence type="ECO:0000313" key="13">
    <source>
        <dbReference type="EMBL" id="CAI9120528.1"/>
    </source>
</evidence>
<proteinExistence type="predicted"/>
<name>A0AA35Y3U4_9PROT</name>
<evidence type="ECO:0000256" key="3">
    <source>
        <dbReference type="ARBA" id="ARBA00022692"/>
    </source>
</evidence>
<dbReference type="SUPFAM" id="SSF81340">
    <property type="entry name" value="Clc chloride channel"/>
    <property type="match status" value="1"/>
</dbReference>
<feature type="transmembrane region" description="Helical" evidence="11">
    <location>
        <begin position="28"/>
        <end position="49"/>
    </location>
</feature>
<evidence type="ECO:0000256" key="8">
    <source>
        <dbReference type="ARBA" id="ARBA00023214"/>
    </source>
</evidence>
<feature type="domain" description="CBS" evidence="12">
    <location>
        <begin position="461"/>
        <end position="518"/>
    </location>
</feature>
<keyword evidence="14" id="KW-1185">Reference proteome</keyword>
<keyword evidence="3 11" id="KW-0812">Transmembrane</keyword>
<protein>
    <submittedName>
        <fullName evidence="13">Chloride channel protein</fullName>
    </submittedName>
</protein>
<evidence type="ECO:0000259" key="12">
    <source>
        <dbReference type="PROSITE" id="PS51371"/>
    </source>
</evidence>
<feature type="transmembrane region" description="Helical" evidence="11">
    <location>
        <begin position="246"/>
        <end position="266"/>
    </location>
</feature>
<organism evidence="13 14">
    <name type="scientific">Brytella acorum</name>
    <dbReference type="NCBI Taxonomy" id="2959299"/>
    <lineage>
        <taxon>Bacteria</taxon>
        <taxon>Pseudomonadati</taxon>
        <taxon>Pseudomonadota</taxon>
        <taxon>Alphaproteobacteria</taxon>
        <taxon>Acetobacterales</taxon>
        <taxon>Acetobacteraceae</taxon>
        <taxon>Brytella</taxon>
    </lineage>
</organism>
<dbReference type="GO" id="GO:0034707">
    <property type="term" value="C:chloride channel complex"/>
    <property type="evidence" value="ECO:0007669"/>
    <property type="project" value="UniProtKB-KW"/>
</dbReference>
<feature type="transmembrane region" description="Helical" evidence="11">
    <location>
        <begin position="344"/>
        <end position="364"/>
    </location>
</feature>
<evidence type="ECO:0000256" key="4">
    <source>
        <dbReference type="ARBA" id="ARBA00022989"/>
    </source>
</evidence>
<evidence type="ECO:0000256" key="7">
    <source>
        <dbReference type="ARBA" id="ARBA00023173"/>
    </source>
</evidence>
<dbReference type="InterPro" id="IPR050368">
    <property type="entry name" value="ClC-type_chloride_channel"/>
</dbReference>
<dbReference type="Gene3D" id="1.10.3080.10">
    <property type="entry name" value="Clc chloride channel"/>
    <property type="match status" value="1"/>
</dbReference>
<dbReference type="PROSITE" id="PS51371">
    <property type="entry name" value="CBS"/>
    <property type="match status" value="2"/>
</dbReference>
<dbReference type="Pfam" id="PF00571">
    <property type="entry name" value="CBS"/>
    <property type="match status" value="2"/>
</dbReference>
<gene>
    <name evidence="13" type="ORF">LMG32879_001361</name>
</gene>
<feature type="transmembrane region" description="Helical" evidence="11">
    <location>
        <begin position="317"/>
        <end position="338"/>
    </location>
</feature>
<dbReference type="PANTHER" id="PTHR43427:SF6">
    <property type="entry name" value="CHLORIDE CHANNEL PROTEIN CLC-E"/>
    <property type="match status" value="1"/>
</dbReference>
<dbReference type="Proteomes" id="UP001176960">
    <property type="component" value="Unassembled WGS sequence"/>
</dbReference>
<keyword evidence="10" id="KW-0129">CBS domain</keyword>
<dbReference type="PRINTS" id="PR00762">
    <property type="entry name" value="CLCHANNEL"/>
</dbReference>
<dbReference type="InterPro" id="IPR046342">
    <property type="entry name" value="CBS_dom_sf"/>
</dbReference>
<dbReference type="InterPro" id="IPR000644">
    <property type="entry name" value="CBS_dom"/>
</dbReference>
<dbReference type="Pfam" id="PF00654">
    <property type="entry name" value="Voltage_CLC"/>
    <property type="match status" value="1"/>
</dbReference>
<keyword evidence="2" id="KW-0813">Transport</keyword>